<dbReference type="EMBL" id="CP120733">
    <property type="protein sequence ID" value="WFD12234.1"/>
    <property type="molecule type" value="Genomic_DNA"/>
</dbReference>
<evidence type="ECO:0000313" key="1">
    <source>
        <dbReference type="EMBL" id="WFD12234.1"/>
    </source>
</evidence>
<accession>A0ABY8EH20</accession>
<gene>
    <name evidence="1" type="ORF">P4S50_09155</name>
</gene>
<protein>
    <submittedName>
        <fullName evidence="1">Uncharacterized protein</fullName>
    </submittedName>
</protein>
<evidence type="ECO:0000313" key="2">
    <source>
        <dbReference type="Proteomes" id="UP001222800"/>
    </source>
</evidence>
<name>A0ABY8EH20_9FIRM</name>
<reference evidence="1 2" key="1">
    <citation type="submission" date="2023-03" db="EMBL/GenBank/DDBJ databases">
        <title>Complete genome sequence of Tepidibacter sp. SWIR-1, isolated from a deep-sea hydrothermal vent.</title>
        <authorList>
            <person name="Li X."/>
        </authorList>
    </citation>
    <scope>NUCLEOTIDE SEQUENCE [LARGE SCALE GENOMIC DNA]</scope>
    <source>
        <strain evidence="1 2">SWIR-1</strain>
    </source>
</reference>
<sequence>MDENILIIKYNTDWNGKPYSTNDPHPKGVMQLYLDKTFETYKTKAGKEKCLNVVHRRKLMKFIIQAGSEQNIEQLNNWLKKNSKLWLAEFKKLKQKGR</sequence>
<dbReference type="Proteomes" id="UP001222800">
    <property type="component" value="Chromosome"/>
</dbReference>
<dbReference type="RefSeq" id="WP_277734549.1">
    <property type="nucleotide sequence ID" value="NZ_CP120733.1"/>
</dbReference>
<keyword evidence="2" id="KW-1185">Reference proteome</keyword>
<proteinExistence type="predicted"/>
<organism evidence="1 2">
    <name type="scientific">Tepidibacter hydrothermalis</name>
    <dbReference type="NCBI Taxonomy" id="3036126"/>
    <lineage>
        <taxon>Bacteria</taxon>
        <taxon>Bacillati</taxon>
        <taxon>Bacillota</taxon>
        <taxon>Clostridia</taxon>
        <taxon>Peptostreptococcales</taxon>
        <taxon>Peptostreptococcaceae</taxon>
        <taxon>Tepidibacter</taxon>
    </lineage>
</organism>